<proteinExistence type="predicted"/>
<evidence type="ECO:0000313" key="5">
    <source>
        <dbReference type="Proteomes" id="UP000364291"/>
    </source>
</evidence>
<evidence type="ECO:0000313" key="3">
    <source>
        <dbReference type="EMBL" id="VVG74104.1"/>
    </source>
</evidence>
<dbReference type="AlphaFoldDB" id="A0A5E5PCM9"/>
<keyword evidence="1" id="KW-0732">Signal</keyword>
<gene>
    <name evidence="2" type="ORF">EJE83_19620</name>
    <name evidence="3" type="ORF">PAP18089_05116</name>
</gene>
<evidence type="ECO:0000313" key="2">
    <source>
        <dbReference type="EMBL" id="RSK77120.1"/>
    </source>
</evidence>
<reference evidence="2 4" key="1">
    <citation type="submission" date="2018-12" db="EMBL/GenBank/DDBJ databases">
        <title>Whole genome sequence of a Pandoraea apista isolate from a patient with cystic fibrosis.</title>
        <authorList>
            <person name="Kenna D.T."/>
            <person name="Turton J.F."/>
        </authorList>
    </citation>
    <scope>NUCLEOTIDE SEQUENCE [LARGE SCALE GENOMIC DNA]</scope>
    <source>
        <strain evidence="2 4">Pa13324</strain>
    </source>
</reference>
<dbReference type="Proteomes" id="UP000270216">
    <property type="component" value="Unassembled WGS sequence"/>
</dbReference>
<sequence>MKFVLFVSGMSLVLANASAEPVFRVKDGGSVACTTSEAVYQSTRHPDAPLPDNCARLQPGTAFEAMNRSLTYVPKDQNEPILGIIAGRPLAAPNEREQPTYFRVNSDTVEAVRDAKGDYVQPSCDYPESYVTSKLLNAPDGKLYLKQGKVTIKCVNGEMRQIYQPLN</sequence>
<dbReference type="RefSeq" id="WP_107337852.1">
    <property type="nucleotide sequence ID" value="NZ_CABPSX010000015.1"/>
</dbReference>
<dbReference type="EMBL" id="CABPSX010000015">
    <property type="protein sequence ID" value="VVG74104.1"/>
    <property type="molecule type" value="Genomic_DNA"/>
</dbReference>
<dbReference type="Proteomes" id="UP000364291">
    <property type="component" value="Unassembled WGS sequence"/>
</dbReference>
<feature type="chain" id="PRO_5022826758" evidence="1">
    <location>
        <begin position="20"/>
        <end position="167"/>
    </location>
</feature>
<reference evidence="3 5" key="2">
    <citation type="submission" date="2019-08" db="EMBL/GenBank/DDBJ databases">
        <authorList>
            <person name="Peeters C."/>
        </authorList>
    </citation>
    <scope>NUCLEOTIDE SEQUENCE [LARGE SCALE GENOMIC DNA]</scope>
    <source>
        <strain evidence="3 5">LMG 18089</strain>
    </source>
</reference>
<protein>
    <submittedName>
        <fullName evidence="3">Uncharacterized protein</fullName>
    </submittedName>
</protein>
<dbReference type="OrthoDB" id="9967740at2"/>
<accession>A0A5E5PCM9</accession>
<dbReference type="EMBL" id="RWHX01000042">
    <property type="protein sequence ID" value="RSK77120.1"/>
    <property type="molecule type" value="Genomic_DNA"/>
</dbReference>
<name>A0A5E5PCM9_9BURK</name>
<feature type="signal peptide" evidence="1">
    <location>
        <begin position="1"/>
        <end position="19"/>
    </location>
</feature>
<organism evidence="3 5">
    <name type="scientific">Pandoraea apista</name>
    <dbReference type="NCBI Taxonomy" id="93218"/>
    <lineage>
        <taxon>Bacteria</taxon>
        <taxon>Pseudomonadati</taxon>
        <taxon>Pseudomonadota</taxon>
        <taxon>Betaproteobacteria</taxon>
        <taxon>Burkholderiales</taxon>
        <taxon>Burkholderiaceae</taxon>
        <taxon>Pandoraea</taxon>
    </lineage>
</organism>
<evidence type="ECO:0000256" key="1">
    <source>
        <dbReference type="SAM" id="SignalP"/>
    </source>
</evidence>
<evidence type="ECO:0000313" key="4">
    <source>
        <dbReference type="Proteomes" id="UP000270216"/>
    </source>
</evidence>
<keyword evidence="4" id="KW-1185">Reference proteome</keyword>